<dbReference type="EMBL" id="JAJJPB010000001">
    <property type="protein sequence ID" value="MCC9293275.1"/>
    <property type="molecule type" value="Genomic_DNA"/>
</dbReference>
<evidence type="ECO:0000313" key="3">
    <source>
        <dbReference type="Proteomes" id="UP001165422"/>
    </source>
</evidence>
<protein>
    <submittedName>
        <fullName evidence="2">Methyltransferase</fullName>
    </submittedName>
</protein>
<dbReference type="Pfam" id="PF13489">
    <property type="entry name" value="Methyltransf_23"/>
    <property type="match status" value="1"/>
</dbReference>
<dbReference type="Gene3D" id="3.40.50.2000">
    <property type="entry name" value="Glycogen Phosphorylase B"/>
    <property type="match status" value="1"/>
</dbReference>
<evidence type="ECO:0000259" key="1">
    <source>
        <dbReference type="Pfam" id="PF13439"/>
    </source>
</evidence>
<dbReference type="SUPFAM" id="SSF53756">
    <property type="entry name" value="UDP-Glycosyltransferase/glycogen phosphorylase"/>
    <property type="match status" value="1"/>
</dbReference>
<dbReference type="Pfam" id="PF13439">
    <property type="entry name" value="Glyco_transf_4"/>
    <property type="match status" value="1"/>
</dbReference>
<organism evidence="2 3">
    <name type="scientific">Clostridium aromativorans</name>
    <dbReference type="NCBI Taxonomy" id="2836848"/>
    <lineage>
        <taxon>Bacteria</taxon>
        <taxon>Bacillati</taxon>
        <taxon>Bacillota</taxon>
        <taxon>Clostridia</taxon>
        <taxon>Eubacteriales</taxon>
        <taxon>Clostridiaceae</taxon>
        <taxon>Clostridium</taxon>
    </lineage>
</organism>
<dbReference type="Proteomes" id="UP001165422">
    <property type="component" value="Unassembled WGS sequence"/>
</dbReference>
<name>A0ABS8N0E0_9CLOT</name>
<keyword evidence="3" id="KW-1185">Reference proteome</keyword>
<comment type="caution">
    <text evidence="2">The sequence shown here is derived from an EMBL/GenBank/DDBJ whole genome shotgun (WGS) entry which is preliminary data.</text>
</comment>
<keyword evidence="2" id="KW-0808">Transferase</keyword>
<reference evidence="2" key="1">
    <citation type="submission" date="2021-11" db="EMBL/GenBank/DDBJ databases">
        <authorList>
            <person name="Qingchun L."/>
            <person name="Dong Z."/>
            <person name="Zongwei Q."/>
            <person name="Jia Z."/>
            <person name="Duotao L."/>
        </authorList>
    </citation>
    <scope>NUCLEOTIDE SEQUENCE</scope>
    <source>
        <strain evidence="2">WLY-B-L2</strain>
    </source>
</reference>
<dbReference type="RefSeq" id="WP_229980378.1">
    <property type="nucleotide sequence ID" value="NZ_JAJJPB010000001.1"/>
</dbReference>
<proteinExistence type="predicted"/>
<accession>A0ABS8N0E0</accession>
<feature type="domain" description="Glycosyltransferase subfamily 4-like N-terminal" evidence="1">
    <location>
        <begin position="231"/>
        <end position="341"/>
    </location>
</feature>
<dbReference type="InterPro" id="IPR028098">
    <property type="entry name" value="Glyco_trans_4-like_N"/>
</dbReference>
<dbReference type="GO" id="GO:0032259">
    <property type="term" value="P:methylation"/>
    <property type="evidence" value="ECO:0007669"/>
    <property type="project" value="UniProtKB-KW"/>
</dbReference>
<keyword evidence="2" id="KW-0489">Methyltransferase</keyword>
<dbReference type="InterPro" id="IPR029063">
    <property type="entry name" value="SAM-dependent_MTases_sf"/>
</dbReference>
<dbReference type="GO" id="GO:0008168">
    <property type="term" value="F:methyltransferase activity"/>
    <property type="evidence" value="ECO:0007669"/>
    <property type="project" value="UniProtKB-KW"/>
</dbReference>
<dbReference type="SUPFAM" id="SSF53335">
    <property type="entry name" value="S-adenosyl-L-methionine-dependent methyltransferases"/>
    <property type="match status" value="1"/>
</dbReference>
<sequence>MNKNFNDKTKLTVHRKELKDKLKILIEGSNLDEVCNMLYEGLKVDPLNVNLLYVLANLYEIQNEYINAYVLYKKISCISRDKMMEMVKYKISRCEDIEKIKKYNRRKKVLIIAYIFPPIGGSGVQRTLKFVKYLREFNYEPVIVTVLNWKFTPEDHTLLCEIPKDIQVIRIEETDIDNKYYKDFVDLYGGIVKDDYLTRQYEIELLKLQNNFKNLIFVTDINVTWAVEVMDKIGDIIDFDDIDLVYSTSGPYSDHIIGYYLKEKYKKPWIADFRDEWTNNPYFDLDKQSILYKMQRKMENNILRCSDKILTVSEISRGNYINEFNLAESKVKTITNGYDEDDFKSIRENKNRNDKFTVIFNGSLYLEINPYYFIIAVNQLIQEKKIHRKKISIEFVGKIEEDILDKIIKLDIYKVIEVKSYMTHVDSLRNASRADLLLLIIGSDVRVKSVYTGKIFEYLRLCRQVISLSPKGSLVEKLILKTHRGKNFEIDDVDGIKDHTLKVYKNWENNYKDHFEINSEIEKYERRHLTESLANVFDGVISNFHGDDFDFKEKQSQFYNTVYKSGGWNETYLKHYSETHYFPVWSKSIEIIKGIDSISILDIGCGVGQFANFVFDNGITSYRGIDFSERAIRIAKIRNDKYRNLFKVDNAYTSDIMDDEYNTVVLFEVLEHLNGDLKLIGRIKGGSNIIFSVPNFYSEGHVRWFNSKIDILKRYNSIVNIHDIYVFNMGENNKIYLVWGVKSRN</sequence>
<evidence type="ECO:0000313" key="2">
    <source>
        <dbReference type="EMBL" id="MCC9293275.1"/>
    </source>
</evidence>
<dbReference type="Gene3D" id="3.40.50.150">
    <property type="entry name" value="Vaccinia Virus protein VP39"/>
    <property type="match status" value="1"/>
</dbReference>
<dbReference type="CDD" id="cd02440">
    <property type="entry name" value="AdoMet_MTases"/>
    <property type="match status" value="1"/>
</dbReference>
<gene>
    <name evidence="2" type="ORF">LN736_00080</name>
</gene>